<comment type="caution">
    <text evidence="13">The sequence shown here is derived from an EMBL/GenBank/DDBJ whole genome shotgun (WGS) entry which is preliminary data.</text>
</comment>
<reference evidence="13" key="1">
    <citation type="submission" date="2022-06" db="EMBL/GenBank/DDBJ databases">
        <title>Aeoliella straminimaris, a novel planctomycete from sediments.</title>
        <authorList>
            <person name="Vitorino I.R."/>
            <person name="Lage O.M."/>
        </authorList>
    </citation>
    <scope>NUCLEOTIDE SEQUENCE</scope>
    <source>
        <strain evidence="13">ICT_H6.2</strain>
    </source>
</reference>
<organism evidence="13 14">
    <name type="scientific">Aeoliella straminimaris</name>
    <dbReference type="NCBI Taxonomy" id="2954799"/>
    <lineage>
        <taxon>Bacteria</taxon>
        <taxon>Pseudomonadati</taxon>
        <taxon>Planctomycetota</taxon>
        <taxon>Planctomycetia</taxon>
        <taxon>Pirellulales</taxon>
        <taxon>Lacipirellulaceae</taxon>
        <taxon>Aeoliella</taxon>
    </lineage>
</organism>
<feature type="transmembrane region" description="Helical" evidence="12">
    <location>
        <begin position="421"/>
        <end position="442"/>
    </location>
</feature>
<keyword evidence="4" id="KW-1003">Cell membrane</keyword>
<feature type="transmembrane region" description="Helical" evidence="12">
    <location>
        <begin position="6"/>
        <end position="26"/>
    </location>
</feature>
<dbReference type="CDD" id="cd11495">
    <property type="entry name" value="SLC5sbd_NIS-like_u3"/>
    <property type="match status" value="1"/>
</dbReference>
<feature type="transmembrane region" description="Helical" evidence="12">
    <location>
        <begin position="219"/>
        <end position="241"/>
    </location>
</feature>
<dbReference type="GO" id="GO:0006814">
    <property type="term" value="P:sodium ion transport"/>
    <property type="evidence" value="ECO:0007669"/>
    <property type="project" value="UniProtKB-KW"/>
</dbReference>
<comment type="similarity">
    <text evidence="2 11">Belongs to the sodium:solute symporter (SSF) (TC 2.A.21) family.</text>
</comment>
<dbReference type="PROSITE" id="PS50283">
    <property type="entry name" value="NA_SOLUT_SYMP_3"/>
    <property type="match status" value="1"/>
</dbReference>
<feature type="transmembrane region" description="Helical" evidence="12">
    <location>
        <begin position="77"/>
        <end position="96"/>
    </location>
</feature>
<dbReference type="AlphaFoldDB" id="A0A9X2FDJ1"/>
<keyword evidence="8" id="KW-0406">Ion transport</keyword>
<dbReference type="Gene3D" id="1.20.1730.10">
    <property type="entry name" value="Sodium/glucose cotransporter"/>
    <property type="match status" value="1"/>
</dbReference>
<feature type="transmembrane region" description="Helical" evidence="12">
    <location>
        <begin position="336"/>
        <end position="357"/>
    </location>
</feature>
<evidence type="ECO:0000256" key="1">
    <source>
        <dbReference type="ARBA" id="ARBA00004651"/>
    </source>
</evidence>
<dbReference type="InterPro" id="IPR001734">
    <property type="entry name" value="Na/solute_symporter"/>
</dbReference>
<evidence type="ECO:0000256" key="10">
    <source>
        <dbReference type="ARBA" id="ARBA00023201"/>
    </source>
</evidence>
<feature type="transmembrane region" description="Helical" evidence="12">
    <location>
        <begin position="392"/>
        <end position="415"/>
    </location>
</feature>
<dbReference type="GO" id="GO:0005886">
    <property type="term" value="C:plasma membrane"/>
    <property type="evidence" value="ECO:0007669"/>
    <property type="project" value="UniProtKB-SubCell"/>
</dbReference>
<dbReference type="Pfam" id="PF00474">
    <property type="entry name" value="SSF"/>
    <property type="match status" value="1"/>
</dbReference>
<keyword evidence="6 12" id="KW-1133">Transmembrane helix</keyword>
<keyword evidence="5 12" id="KW-0812">Transmembrane</keyword>
<dbReference type="RefSeq" id="WP_252854347.1">
    <property type="nucleotide sequence ID" value="NZ_JAMXLR010000072.1"/>
</dbReference>
<keyword evidence="9 12" id="KW-0472">Membrane</keyword>
<dbReference type="InterPro" id="IPR038377">
    <property type="entry name" value="Na/Glc_symporter_sf"/>
</dbReference>
<feature type="transmembrane region" description="Helical" evidence="12">
    <location>
        <begin position="490"/>
        <end position="509"/>
    </location>
</feature>
<gene>
    <name evidence="13" type="ORF">NG895_20235</name>
</gene>
<proteinExistence type="inferred from homology"/>
<feature type="transmembrane region" description="Helical" evidence="12">
    <location>
        <begin position="449"/>
        <end position="470"/>
    </location>
</feature>
<evidence type="ECO:0000256" key="8">
    <source>
        <dbReference type="ARBA" id="ARBA00023065"/>
    </source>
</evidence>
<feature type="transmembrane region" description="Helical" evidence="12">
    <location>
        <begin position="117"/>
        <end position="144"/>
    </location>
</feature>
<evidence type="ECO:0000256" key="12">
    <source>
        <dbReference type="SAM" id="Phobius"/>
    </source>
</evidence>
<keyword evidence="14" id="KW-1185">Reference proteome</keyword>
<evidence type="ECO:0000256" key="11">
    <source>
        <dbReference type="RuleBase" id="RU362091"/>
    </source>
</evidence>
<evidence type="ECO:0000256" key="9">
    <source>
        <dbReference type="ARBA" id="ARBA00023136"/>
    </source>
</evidence>
<dbReference type="NCBIfam" id="TIGR00813">
    <property type="entry name" value="sss"/>
    <property type="match status" value="1"/>
</dbReference>
<evidence type="ECO:0000256" key="4">
    <source>
        <dbReference type="ARBA" id="ARBA00022475"/>
    </source>
</evidence>
<dbReference type="PANTHER" id="PTHR42985">
    <property type="entry name" value="SODIUM-COUPLED MONOCARBOXYLATE TRANSPORTER"/>
    <property type="match status" value="1"/>
</dbReference>
<evidence type="ECO:0000256" key="5">
    <source>
        <dbReference type="ARBA" id="ARBA00022692"/>
    </source>
</evidence>
<dbReference type="InterPro" id="IPR051163">
    <property type="entry name" value="Sodium:Solute_Symporter_SSF"/>
</dbReference>
<evidence type="ECO:0000256" key="2">
    <source>
        <dbReference type="ARBA" id="ARBA00006434"/>
    </source>
</evidence>
<evidence type="ECO:0000256" key="6">
    <source>
        <dbReference type="ARBA" id="ARBA00022989"/>
    </source>
</evidence>
<feature type="transmembrane region" description="Helical" evidence="12">
    <location>
        <begin position="38"/>
        <end position="57"/>
    </location>
</feature>
<evidence type="ECO:0000256" key="7">
    <source>
        <dbReference type="ARBA" id="ARBA00023053"/>
    </source>
</evidence>
<keyword evidence="3" id="KW-0813">Transport</keyword>
<feature type="transmembrane region" description="Helical" evidence="12">
    <location>
        <begin position="150"/>
        <end position="169"/>
    </location>
</feature>
<feature type="transmembrane region" description="Helical" evidence="12">
    <location>
        <begin position="274"/>
        <end position="295"/>
    </location>
</feature>
<dbReference type="Proteomes" id="UP001155241">
    <property type="component" value="Unassembled WGS sequence"/>
</dbReference>
<comment type="subcellular location">
    <subcellularLocation>
        <location evidence="1">Cell membrane</location>
        <topology evidence="1">Multi-pass membrane protein</topology>
    </subcellularLocation>
</comment>
<dbReference type="GO" id="GO:0015293">
    <property type="term" value="F:symporter activity"/>
    <property type="evidence" value="ECO:0007669"/>
    <property type="project" value="TreeGrafter"/>
</dbReference>
<dbReference type="PANTHER" id="PTHR42985:SF32">
    <property type="entry name" value="SODIUM IODIDE SYMPORTER"/>
    <property type="match status" value="1"/>
</dbReference>
<accession>A0A9X2FDJ1</accession>
<evidence type="ECO:0000313" key="14">
    <source>
        <dbReference type="Proteomes" id="UP001155241"/>
    </source>
</evidence>
<keyword evidence="10" id="KW-0739">Sodium transport</keyword>
<evidence type="ECO:0000256" key="3">
    <source>
        <dbReference type="ARBA" id="ARBA00022448"/>
    </source>
</evidence>
<dbReference type="EMBL" id="JAMXLR010000072">
    <property type="protein sequence ID" value="MCO6046233.1"/>
    <property type="molecule type" value="Genomic_DNA"/>
</dbReference>
<name>A0A9X2FDJ1_9BACT</name>
<keyword evidence="7" id="KW-0915">Sodium</keyword>
<feature type="transmembrane region" description="Helical" evidence="12">
    <location>
        <begin position="176"/>
        <end position="199"/>
    </location>
</feature>
<sequence>MSLPVVDLLVIAGYLLGVFGLGCWFVQRSRTTSGFMAAGGRLPGWAVGLSIFGTYLFSNTFLEVPGKAYGTNWNAFAFSLSLPLAAWIAVRWFVLLHRNSGSISAYDHLEKRFGPWARTYGLACYVLIQLVRVGAILFAVSLVLSTLTGWSHTTIIIAAGALVTIYTALGSIEAVIWTDVVQSIVLTTGAAILLLLMLFDMPEGPGQAVRVAAANDKFSLGSFSFYLTVSTFLVPLLYGLFENGKNFGIGRSYVQRYHASPSTKQAARSVWMGAMLYLPISAAFFAVGLIAYSYYQSHPELLVQVEAQVAQRAVDAGEAAPVMTDTAVGDSVLPEFIVYGLPVNATGLLIAAIFAAAMSSIDTPRNSSATVTLLDIYKRYLKPDCGEHESMAALHMSTAGMGAAGVAVALALIGTESVLDAWWTLSGIFSGALLGIFLLGVVSQRASRTAGLIGVGAGLLMILWLSLPRLENTSIVSLSASLRNPLHEHMTIVVGVLTVVLVGLAASGLTTKNSAPI</sequence>
<protein>
    <submittedName>
        <fullName evidence="13">Sodium:solute symporter</fullName>
    </submittedName>
</protein>
<evidence type="ECO:0000313" key="13">
    <source>
        <dbReference type="EMBL" id="MCO6046233.1"/>
    </source>
</evidence>